<dbReference type="SUPFAM" id="SSF55729">
    <property type="entry name" value="Acyl-CoA N-acyltransferases (Nat)"/>
    <property type="match status" value="1"/>
</dbReference>
<accession>A0A939KFF6</accession>
<comment type="caution">
    <text evidence="2">The sequence shown here is derived from an EMBL/GenBank/DDBJ whole genome shotgun (WGS) entry which is preliminary data.</text>
</comment>
<name>A0A939KFF6_9BURK</name>
<dbReference type="InterPro" id="IPR016181">
    <property type="entry name" value="Acyl_CoA_acyltransferase"/>
</dbReference>
<dbReference type="InterPro" id="IPR000182">
    <property type="entry name" value="GNAT_dom"/>
</dbReference>
<reference evidence="2" key="1">
    <citation type="submission" date="2021-03" db="EMBL/GenBank/DDBJ databases">
        <title>Comamonas denitrificans.</title>
        <authorList>
            <person name="Finster K."/>
        </authorList>
    </citation>
    <scope>NUCLEOTIDE SEQUENCE</scope>
    <source>
        <strain evidence="2">MM2021_4</strain>
    </source>
</reference>
<gene>
    <name evidence="2" type="ORF">J1777_11125</name>
</gene>
<sequence length="205" mass="23114">MLSSIQSFLRRFTARPLLPKVVPIRTLKAKHRPLVLHHLLQLSDADRFLRFGYLANDAQITRYVEKLDFTRDEVFGVFNRRLQLIAMAHLGYGATPQADAEFGVSVLKSARGLGLGARLFARAGMHARNRNVKTMCIHALTQNSAMLKIAINAGARVVYYGTEAEAYLQLPAPAMDTRLAQRLEQRFADADYFLKKQWLRASGGR</sequence>
<feature type="domain" description="N-acetyltransferase" evidence="1">
    <location>
        <begin position="22"/>
        <end position="184"/>
    </location>
</feature>
<organism evidence="2 3">
    <name type="scientific">Comamonas denitrificans</name>
    <dbReference type="NCBI Taxonomy" id="117506"/>
    <lineage>
        <taxon>Bacteria</taxon>
        <taxon>Pseudomonadati</taxon>
        <taxon>Pseudomonadota</taxon>
        <taxon>Betaproteobacteria</taxon>
        <taxon>Burkholderiales</taxon>
        <taxon>Comamonadaceae</taxon>
        <taxon>Comamonas</taxon>
    </lineage>
</organism>
<dbReference type="AlphaFoldDB" id="A0A939KFF6"/>
<keyword evidence="3" id="KW-1185">Reference proteome</keyword>
<evidence type="ECO:0000313" key="3">
    <source>
        <dbReference type="Proteomes" id="UP000664731"/>
    </source>
</evidence>
<evidence type="ECO:0000259" key="1">
    <source>
        <dbReference type="PROSITE" id="PS51186"/>
    </source>
</evidence>
<dbReference type="Proteomes" id="UP000664731">
    <property type="component" value="Unassembled WGS sequence"/>
</dbReference>
<evidence type="ECO:0000313" key="2">
    <source>
        <dbReference type="EMBL" id="MBO1250368.1"/>
    </source>
</evidence>
<proteinExistence type="predicted"/>
<dbReference type="GO" id="GO:0016747">
    <property type="term" value="F:acyltransferase activity, transferring groups other than amino-acyl groups"/>
    <property type="evidence" value="ECO:0007669"/>
    <property type="project" value="InterPro"/>
</dbReference>
<protein>
    <submittedName>
        <fullName evidence="2">GNAT family N-acetyltransferase</fullName>
    </submittedName>
</protein>
<dbReference type="Gene3D" id="3.40.630.30">
    <property type="match status" value="1"/>
</dbReference>
<dbReference type="RefSeq" id="WP_207575767.1">
    <property type="nucleotide sequence ID" value="NZ_JAFNME010000025.1"/>
</dbReference>
<dbReference type="PROSITE" id="PS51186">
    <property type="entry name" value="GNAT"/>
    <property type="match status" value="1"/>
</dbReference>
<dbReference type="EMBL" id="JAFNME010000025">
    <property type="protein sequence ID" value="MBO1250368.1"/>
    <property type="molecule type" value="Genomic_DNA"/>
</dbReference>